<dbReference type="InterPro" id="IPR036388">
    <property type="entry name" value="WH-like_DNA-bd_sf"/>
</dbReference>
<dbReference type="InterPro" id="IPR036390">
    <property type="entry name" value="WH_DNA-bd_sf"/>
</dbReference>
<keyword evidence="1" id="KW-0238">DNA-binding</keyword>
<dbReference type="SMART" id="SM00339">
    <property type="entry name" value="FH"/>
    <property type="match status" value="1"/>
</dbReference>
<evidence type="ECO:0000259" key="3">
    <source>
        <dbReference type="SMART" id="SM00339"/>
    </source>
</evidence>
<feature type="region of interest" description="Disordered" evidence="2">
    <location>
        <begin position="570"/>
        <end position="592"/>
    </location>
</feature>
<protein>
    <recommendedName>
        <fullName evidence="3">Fork-head domain-containing protein</fullName>
    </recommendedName>
</protein>
<dbReference type="AlphaFoldDB" id="A0AA85C4C5"/>
<dbReference type="PANTHER" id="PTHR46805">
    <property type="entry name" value="FORKHEAD BOX PROTEIN J1"/>
    <property type="match status" value="1"/>
</dbReference>
<dbReference type="InterPro" id="IPR047513">
    <property type="entry name" value="FOXJ1"/>
</dbReference>
<evidence type="ECO:0000256" key="1">
    <source>
        <dbReference type="ARBA" id="ARBA00023125"/>
    </source>
</evidence>
<feature type="domain" description="Fork-head" evidence="3">
    <location>
        <begin position="386"/>
        <end position="479"/>
    </location>
</feature>
<dbReference type="GO" id="GO:0000981">
    <property type="term" value="F:DNA-binding transcription factor activity, RNA polymerase II-specific"/>
    <property type="evidence" value="ECO:0007669"/>
    <property type="project" value="TreeGrafter"/>
</dbReference>
<dbReference type="Proteomes" id="UP000050791">
    <property type="component" value="Unassembled WGS sequence"/>
</dbReference>
<dbReference type="PANTHER" id="PTHR46805:SF1">
    <property type="entry name" value="FORKHEAD BOX PROTEIN J1"/>
    <property type="match status" value="1"/>
</dbReference>
<reference evidence="5" key="1">
    <citation type="submission" date="2023-11" db="UniProtKB">
        <authorList>
            <consortium name="WormBaseParasite"/>
        </authorList>
    </citation>
    <scope>IDENTIFICATION</scope>
</reference>
<dbReference type="GO" id="GO:0005634">
    <property type="term" value="C:nucleus"/>
    <property type="evidence" value="ECO:0007669"/>
    <property type="project" value="TreeGrafter"/>
</dbReference>
<accession>A0AA85C4C5</accession>
<organism evidence="4 5">
    <name type="scientific">Schistosoma mattheei</name>
    <dbReference type="NCBI Taxonomy" id="31246"/>
    <lineage>
        <taxon>Eukaryota</taxon>
        <taxon>Metazoa</taxon>
        <taxon>Spiralia</taxon>
        <taxon>Lophotrochozoa</taxon>
        <taxon>Platyhelminthes</taxon>
        <taxon>Trematoda</taxon>
        <taxon>Digenea</taxon>
        <taxon>Strigeidida</taxon>
        <taxon>Schistosomatoidea</taxon>
        <taxon>Schistosomatidae</taxon>
        <taxon>Schistosoma</taxon>
    </lineage>
</organism>
<evidence type="ECO:0000313" key="4">
    <source>
        <dbReference type="Proteomes" id="UP000050791"/>
    </source>
</evidence>
<feature type="region of interest" description="Disordered" evidence="2">
    <location>
        <begin position="803"/>
        <end position="830"/>
    </location>
</feature>
<evidence type="ECO:0000313" key="5">
    <source>
        <dbReference type="WBParaSite" id="SMTH1_94180.1"/>
    </source>
</evidence>
<dbReference type="InterPro" id="IPR001766">
    <property type="entry name" value="Fork_head_dom"/>
</dbReference>
<sequence>MMFEYTSDYLAEKLRENWLTRNGSNQFILDLQEQDDSLTNLNWLQTLNIHEFTSRSSPISPPLTPPLHLINSTNSVYTSTTTTTTTITTPMTTWNSSSQKFSHFNTTLNHYKRNDFTLFNGLQHRNENNTFPYINNYSKHRFPYNIHNNNDHTTDNNHNNYISSSIGITNKQYKDSPLKCLNNTINFYSNYNPIQLDHIPISTTTNALRNSNNNNSIDCQRLLNTVYVNTGNVNPIDNDPFSTNSIYDLHNINNNNNNNNNNNVNNPNSYICSLRNSNISRFEHHKLRKNDHHQQQQSMNLTDINFIVNSSTTDIFNHNSSQVIYKKINTTTNNSNNNNNTIDYTNSINHSTPIESYYYITENNKLFIKYDTLSIQEKEIYQYNTNDKPLFNSHTLIYMAMMSLKKNKITFNDICDWIKLHFAFYRYQNDSYWWQDIIRKHLTCSRCFQRVPKRKEELDGRSDLWRINPELQNQLINNKISNKFLIAWQNQTLPKLPDLIDFIEPYNSISKLSSEINNYQRKDHHDHLIINDNDNNQLISSSKRKCINQIENHLIDLNKSSNIYLNIDQTTQSNSSSSPELSDFYTSSPSELLTEPTTDLTLFIDNEYYLNTSLNSISFNDNINNNNNNNSNSNSNSNNNNLLRNNILHHSIHSSPLNLTEQEQCDLQALFNDQETHSILNDHFYYTSTSSISSFDLNDNDNNNNNDNNGNNNNNNHSNDNHNNNGLIVEELSKASGLNEIPPINDFDNDELIDPLDLTIHNVHSRLTNDWWSNHSNINNMNHDSLSESMTNFINSTLNELENKEKEEENNNNDDDDDDDGGGGDNDNEVLMRRENNGIDQRIDGTFTSDIINPIIEKLVLNNKQNDINQVKLHVNSLSSDLLTNELSLNQTLSLLSSSDLTILSPRLLSITNQTEMIESSSSSPSSSSIPPTSSMISKLNYYSKTNETNSILNEDDAFFHQFQLNNSINKHNNNYLIPFNHINNHNDIEQENINHHHNNSLEQTQHQQHWLDHKMNFDDLDNILGLH</sequence>
<feature type="compositionally biased region" description="Acidic residues" evidence="2">
    <location>
        <begin position="810"/>
        <end position="828"/>
    </location>
</feature>
<feature type="compositionally biased region" description="Polar residues" evidence="2">
    <location>
        <begin position="570"/>
        <end position="590"/>
    </location>
</feature>
<name>A0AA85C4C5_9TREM</name>
<dbReference type="PRINTS" id="PR00053">
    <property type="entry name" value="FORKHEAD"/>
</dbReference>
<dbReference type="SUPFAM" id="SSF46785">
    <property type="entry name" value="Winged helix' DNA-binding domain"/>
    <property type="match status" value="1"/>
</dbReference>
<evidence type="ECO:0000256" key="2">
    <source>
        <dbReference type="SAM" id="MobiDB-lite"/>
    </source>
</evidence>
<dbReference type="Gene3D" id="1.10.10.10">
    <property type="entry name" value="Winged helix-like DNA-binding domain superfamily/Winged helix DNA-binding domain"/>
    <property type="match status" value="1"/>
</dbReference>
<dbReference type="Pfam" id="PF00250">
    <property type="entry name" value="Forkhead"/>
    <property type="match status" value="1"/>
</dbReference>
<proteinExistence type="predicted"/>
<dbReference type="GO" id="GO:0000978">
    <property type="term" value="F:RNA polymerase II cis-regulatory region sequence-specific DNA binding"/>
    <property type="evidence" value="ECO:0007669"/>
    <property type="project" value="TreeGrafter"/>
</dbReference>
<dbReference type="WBParaSite" id="SMTH1_94180.1">
    <property type="protein sequence ID" value="SMTH1_94180.1"/>
    <property type="gene ID" value="SMTH1_94180"/>
</dbReference>
<feature type="region of interest" description="Disordered" evidence="2">
    <location>
        <begin position="697"/>
        <end position="725"/>
    </location>
</feature>